<dbReference type="InterPro" id="IPR003593">
    <property type="entry name" value="AAA+_ATPase"/>
</dbReference>
<dbReference type="PIRSF" id="PIRSF003128">
    <property type="entry name" value="RecN"/>
    <property type="match status" value="1"/>
</dbReference>
<comment type="function">
    <text evidence="1 9">May be involved in recombinational repair of damaged DNA.</text>
</comment>
<dbReference type="RefSeq" id="WP_013460294.1">
    <property type="nucleotide sequence ID" value="NC_014762.1"/>
</dbReference>
<sequence length="513" mass="57788">MIERFYLKEFLTFKEADLEFHPGLVVFTGPSGSGKSILMRSILASVGLDNVDAHICESSVAWDIDEELYGIQNESTNIFRHVKKEKTRYFINNQSTSKSSMESISSLYLRHLSLKDYSDFEPSSLLSLIDARIGIKSPDHLRILDEHKNNYSAYKSLTDQLKAIEEQEKNLSDLKEFAQFEIGKIDAIKPRIGEDEELNLIKKQLSKKEKIESAISAAQAIFSYESSVSSALGLLEADSAFFDDAMNELRSVFESASERLDELEEVSIESVLDRIEQISELKRRYGGVEEALLYRDQKMRELESYETIEHSKDDLVKKIESLKGALDKSAKILSLNRQAILNEAVNSLNSYLGMLYLREATLEIEDSPLSATGCDKAILGLEGTKLDKLSSGEFNRLRLALLAMGVESMKGNGGVLMLDEIDANLSGEESMSVAKVLRHLSSRYQIFVISHQPQLTSMGQQHFLIYKEDESRVRELNDNERIEEIARIISGESVTAEALGFARDLFERSRGIA</sequence>
<dbReference type="HOGENOM" id="CLU_018297_4_0_7"/>
<evidence type="ECO:0000256" key="4">
    <source>
        <dbReference type="ARBA" id="ARBA00022741"/>
    </source>
</evidence>
<evidence type="ECO:0000256" key="8">
    <source>
        <dbReference type="ARBA" id="ARBA00033408"/>
    </source>
</evidence>
<dbReference type="AlphaFoldDB" id="E4TZ82"/>
<accession>E4TZ82</accession>
<keyword evidence="6" id="KW-0067">ATP-binding</keyword>
<dbReference type="InterPro" id="IPR027417">
    <property type="entry name" value="P-loop_NTPase"/>
</dbReference>
<evidence type="ECO:0000259" key="10">
    <source>
        <dbReference type="SMART" id="SM00382"/>
    </source>
</evidence>
<dbReference type="SMART" id="SM00382">
    <property type="entry name" value="AAA"/>
    <property type="match status" value="1"/>
</dbReference>
<dbReference type="KEGG" id="sku:Sulku_1435"/>
<dbReference type="OrthoDB" id="9806954at2"/>
<dbReference type="EMBL" id="CP002355">
    <property type="protein sequence ID" value="ADR34097.1"/>
    <property type="molecule type" value="Genomic_DNA"/>
</dbReference>
<evidence type="ECO:0000256" key="2">
    <source>
        <dbReference type="ARBA" id="ARBA00009441"/>
    </source>
</evidence>
<dbReference type="PANTHER" id="PTHR11059:SF0">
    <property type="entry name" value="DNA REPAIR PROTEIN RECN"/>
    <property type="match status" value="1"/>
</dbReference>
<organism evidence="11 12">
    <name type="scientific">Sulfuricurvum kujiense (strain ATCC BAA-921 / DSM 16994 / JCM 11577 / YK-1)</name>
    <dbReference type="NCBI Taxonomy" id="709032"/>
    <lineage>
        <taxon>Bacteria</taxon>
        <taxon>Pseudomonadati</taxon>
        <taxon>Campylobacterota</taxon>
        <taxon>Epsilonproteobacteria</taxon>
        <taxon>Campylobacterales</taxon>
        <taxon>Sulfurimonadaceae</taxon>
        <taxon>Sulfuricurvum</taxon>
    </lineage>
</organism>
<keyword evidence="12" id="KW-1185">Reference proteome</keyword>
<comment type="similarity">
    <text evidence="2 9">Belongs to the RecN family.</text>
</comment>
<evidence type="ECO:0000256" key="9">
    <source>
        <dbReference type="PIRNR" id="PIRNR003128"/>
    </source>
</evidence>
<evidence type="ECO:0000256" key="7">
    <source>
        <dbReference type="ARBA" id="ARBA00023204"/>
    </source>
</evidence>
<dbReference type="eggNOG" id="COG0497">
    <property type="taxonomic scope" value="Bacteria"/>
</dbReference>
<evidence type="ECO:0000313" key="12">
    <source>
        <dbReference type="Proteomes" id="UP000008721"/>
    </source>
</evidence>
<dbReference type="Proteomes" id="UP000008721">
    <property type="component" value="Chromosome"/>
</dbReference>
<dbReference type="PANTHER" id="PTHR11059">
    <property type="entry name" value="DNA REPAIR PROTEIN RECN"/>
    <property type="match status" value="1"/>
</dbReference>
<evidence type="ECO:0000256" key="1">
    <source>
        <dbReference type="ARBA" id="ARBA00003618"/>
    </source>
</evidence>
<keyword evidence="4" id="KW-0547">Nucleotide-binding</keyword>
<protein>
    <recommendedName>
        <fullName evidence="3 9">DNA repair protein RecN</fullName>
    </recommendedName>
    <alternativeName>
        <fullName evidence="8 9">Recombination protein N</fullName>
    </alternativeName>
</protein>
<dbReference type="Pfam" id="PF02463">
    <property type="entry name" value="SMC_N"/>
    <property type="match status" value="1"/>
</dbReference>
<dbReference type="Gene3D" id="3.40.50.300">
    <property type="entry name" value="P-loop containing nucleotide triphosphate hydrolases"/>
    <property type="match status" value="2"/>
</dbReference>
<proteinExistence type="inferred from homology"/>
<reference evidence="11 12" key="1">
    <citation type="journal article" date="2012" name="Stand. Genomic Sci.">
        <title>Complete genome sequence of the sulfur compounds oxidizing chemolithoautotroph Sulfuricurvum kujiense type strain (YK-1(T)).</title>
        <authorList>
            <person name="Han C."/>
            <person name="Kotsyurbenko O."/>
            <person name="Chertkov O."/>
            <person name="Held B."/>
            <person name="Lapidus A."/>
            <person name="Nolan M."/>
            <person name="Lucas S."/>
            <person name="Hammon N."/>
            <person name="Deshpande S."/>
            <person name="Cheng J.F."/>
            <person name="Tapia R."/>
            <person name="Goodwin L.A."/>
            <person name="Pitluck S."/>
            <person name="Liolios K."/>
            <person name="Pagani I."/>
            <person name="Ivanova N."/>
            <person name="Mavromatis K."/>
            <person name="Mikhailova N."/>
            <person name="Pati A."/>
            <person name="Chen A."/>
            <person name="Palaniappan K."/>
            <person name="Land M."/>
            <person name="Hauser L."/>
            <person name="Chang Y.J."/>
            <person name="Jeffries C.D."/>
            <person name="Brambilla E.M."/>
            <person name="Rohde M."/>
            <person name="Spring S."/>
            <person name="Sikorski J."/>
            <person name="Goker M."/>
            <person name="Woyke T."/>
            <person name="Bristow J."/>
            <person name="Eisen J.A."/>
            <person name="Markowitz V."/>
            <person name="Hugenholtz P."/>
            <person name="Kyrpides N.C."/>
            <person name="Klenk H.P."/>
            <person name="Detter J.C."/>
        </authorList>
    </citation>
    <scope>NUCLEOTIDE SEQUENCE [LARGE SCALE GENOMIC DNA]</scope>
    <source>
        <strain evidence="12">ATCC BAA-921 / DSM 16994 / JCM 11577 / YK-1</strain>
    </source>
</reference>
<dbReference type="GO" id="GO:0043590">
    <property type="term" value="C:bacterial nucleoid"/>
    <property type="evidence" value="ECO:0007669"/>
    <property type="project" value="TreeGrafter"/>
</dbReference>
<evidence type="ECO:0000256" key="5">
    <source>
        <dbReference type="ARBA" id="ARBA00022763"/>
    </source>
</evidence>
<gene>
    <name evidence="11" type="ordered locus">Sulku_1435</name>
</gene>
<feature type="domain" description="AAA+ ATPase" evidence="10">
    <location>
        <begin position="21"/>
        <end position="483"/>
    </location>
</feature>
<evidence type="ECO:0000256" key="3">
    <source>
        <dbReference type="ARBA" id="ARBA00021315"/>
    </source>
</evidence>
<dbReference type="GO" id="GO:0006310">
    <property type="term" value="P:DNA recombination"/>
    <property type="evidence" value="ECO:0007669"/>
    <property type="project" value="InterPro"/>
</dbReference>
<dbReference type="STRING" id="709032.Sulku_1435"/>
<dbReference type="InterPro" id="IPR003395">
    <property type="entry name" value="RecF/RecN/SMC_N"/>
</dbReference>
<keyword evidence="7 9" id="KW-0234">DNA repair</keyword>
<dbReference type="SUPFAM" id="SSF52540">
    <property type="entry name" value="P-loop containing nucleoside triphosphate hydrolases"/>
    <property type="match status" value="1"/>
</dbReference>
<evidence type="ECO:0000256" key="6">
    <source>
        <dbReference type="ARBA" id="ARBA00022840"/>
    </source>
</evidence>
<keyword evidence="5 9" id="KW-0227">DNA damage</keyword>
<dbReference type="GO" id="GO:0006281">
    <property type="term" value="P:DNA repair"/>
    <property type="evidence" value="ECO:0007669"/>
    <property type="project" value="UniProtKB-KW"/>
</dbReference>
<name>E4TZ82_SULKY</name>
<evidence type="ECO:0000313" key="11">
    <source>
        <dbReference type="EMBL" id="ADR34097.1"/>
    </source>
</evidence>
<dbReference type="InterPro" id="IPR004604">
    <property type="entry name" value="DNA_recomb/repair_RecN"/>
</dbReference>
<dbReference type="GO" id="GO:0009432">
    <property type="term" value="P:SOS response"/>
    <property type="evidence" value="ECO:0007669"/>
    <property type="project" value="TreeGrafter"/>
</dbReference>
<dbReference type="GO" id="GO:0005524">
    <property type="term" value="F:ATP binding"/>
    <property type="evidence" value="ECO:0007669"/>
    <property type="project" value="UniProtKB-KW"/>
</dbReference>